<keyword evidence="3" id="KW-1185">Reference proteome</keyword>
<keyword evidence="1" id="KW-0472">Membrane</keyword>
<dbReference type="Proteomes" id="UP000023561">
    <property type="component" value="Unassembled WGS sequence"/>
</dbReference>
<sequence length="395" mass="45745">MKNQWMNILIGSVRVKAQGKGVERLLNACVRNDIVIWNVKKHSDHIVTFFIKLSDVKRLRIVARRSECKLYFVGKTGFPFFCKKALSNTGFLLGICLFFVIVFLLSNMIWGIEIKGAKPETEYRIWKELKRMGIEKGAFQFLVDDPETIQKKLTDRIDAITWVGVEWEGTTLYFRVVEKEQPEEPKKIGAQHLVAKKKAIITDMFVEEGQPLVSVHDHVTKGQLLVSGIIGKEGQTKLVPAKGKIFGETWYKSTVVLPLDATFRVLTGKYMEKHYIKIGNISLPVWGWEKPKFTNYEINVQKRPFRFWKWDLPLYYERVIFRETAEVKRSYTWEEAFAKAKELAREELKEKLPDDASIKGEKVLHQTKENGKVVVELHYQVIENIAIPQPIVQGD</sequence>
<evidence type="ECO:0000313" key="2">
    <source>
        <dbReference type="EMBL" id="GAJ38114.1"/>
    </source>
</evidence>
<comment type="caution">
    <text evidence="2">The sequence shown here is derived from an EMBL/GenBank/DDBJ whole genome shotgun (WGS) entry which is preliminary data.</text>
</comment>
<keyword evidence="1" id="KW-1133">Transmembrane helix</keyword>
<dbReference type="RefSeq" id="WP_042406289.1">
    <property type="nucleotide sequence ID" value="NZ_BAWO01000001.1"/>
</dbReference>
<dbReference type="AlphaFoldDB" id="A0A023D9U0"/>
<protein>
    <submittedName>
        <fullName evidence="2">Putative stage IV sporulation protein</fullName>
    </submittedName>
</protein>
<accession>A0A023D9U0</accession>
<proteinExistence type="predicted"/>
<dbReference type="PIRSF" id="PIRSF029895">
    <property type="entry name" value="SpoIV"/>
    <property type="match status" value="1"/>
</dbReference>
<evidence type="ECO:0000256" key="1">
    <source>
        <dbReference type="SAM" id="Phobius"/>
    </source>
</evidence>
<dbReference type="Pfam" id="PF06898">
    <property type="entry name" value="YqfD"/>
    <property type="match status" value="1"/>
</dbReference>
<reference evidence="2 3" key="1">
    <citation type="submission" date="2014-04" db="EMBL/GenBank/DDBJ databases">
        <title>Whole genome shotgun sequence of Geobacillus caldoxylosilyticus NBRC 107762.</title>
        <authorList>
            <person name="Hosoyama A."/>
            <person name="Hosoyama Y."/>
            <person name="Katano-Makiyama Y."/>
            <person name="Tsuchikane K."/>
            <person name="Ohji S."/>
            <person name="Ichikawa N."/>
            <person name="Yamazoe A."/>
            <person name="Fujita N."/>
        </authorList>
    </citation>
    <scope>NUCLEOTIDE SEQUENCE [LARGE SCALE GENOMIC DNA]</scope>
    <source>
        <strain evidence="2 3">NBRC 107762</strain>
    </source>
</reference>
<keyword evidence="1" id="KW-0812">Transmembrane</keyword>
<dbReference type="InterPro" id="IPR010690">
    <property type="entry name" value="YqfD"/>
</dbReference>
<dbReference type="NCBIfam" id="TIGR02876">
    <property type="entry name" value="spore_yqfD"/>
    <property type="match status" value="1"/>
</dbReference>
<gene>
    <name evidence="2" type="ORF">GCA01S_001_00580</name>
</gene>
<dbReference type="OrthoDB" id="1640349at2"/>
<evidence type="ECO:0000313" key="3">
    <source>
        <dbReference type="Proteomes" id="UP000023561"/>
    </source>
</evidence>
<organism evidence="2 3">
    <name type="scientific">Parageobacillus caldoxylosilyticus NBRC 107762</name>
    <dbReference type="NCBI Taxonomy" id="1220594"/>
    <lineage>
        <taxon>Bacteria</taxon>
        <taxon>Bacillati</taxon>
        <taxon>Bacillota</taxon>
        <taxon>Bacilli</taxon>
        <taxon>Bacillales</taxon>
        <taxon>Anoxybacillaceae</taxon>
        <taxon>Saccharococcus</taxon>
    </lineage>
</organism>
<feature type="transmembrane region" description="Helical" evidence="1">
    <location>
        <begin position="91"/>
        <end position="112"/>
    </location>
</feature>
<name>A0A023D9U0_9BACL</name>
<dbReference type="EMBL" id="BAWO01000001">
    <property type="protein sequence ID" value="GAJ38114.1"/>
    <property type="molecule type" value="Genomic_DNA"/>
</dbReference>